<comment type="caution">
    <text evidence="1">The sequence shown here is derived from an EMBL/GenBank/DDBJ whole genome shotgun (WGS) entry which is preliminary data.</text>
</comment>
<evidence type="ECO:0000313" key="1">
    <source>
        <dbReference type="EMBL" id="MBC3809682.1"/>
    </source>
</evidence>
<name>A0ABR6XAB8_9BURK</name>
<proteinExistence type="predicted"/>
<dbReference type="EMBL" id="JACOFW010000049">
    <property type="protein sequence ID" value="MBC3809682.1"/>
    <property type="molecule type" value="Genomic_DNA"/>
</dbReference>
<evidence type="ECO:0000313" key="2">
    <source>
        <dbReference type="Proteomes" id="UP000648257"/>
    </source>
</evidence>
<sequence>MKTHYFEIKKRIAKQNFRANKVPNWMSSLSPCNIRFGEAMAERSWYENVVTSINNYPLLIQWSHPRKIFFQRLQQMTTVEIFTKEIYWNKRQGREAESIELHRQWFHLIPPGENRHEVTETILDSDNLRVVPSFHSTWEPFGRIVTVCLPLEVRNLLELEQLIQTVKSIATHSTSLAKQFPAYSYSAHDWRTDRDFLRSERHAPIALL</sequence>
<reference evidence="1 2" key="1">
    <citation type="submission" date="2020-08" db="EMBL/GenBank/DDBJ databases">
        <title>Novel species isolated from subtropical streams in China.</title>
        <authorList>
            <person name="Lu H."/>
        </authorList>
    </citation>
    <scope>NUCLEOTIDE SEQUENCE [LARGE SCALE GENOMIC DNA]</scope>
    <source>
        <strain evidence="1 2">KACC 16656</strain>
    </source>
</reference>
<gene>
    <name evidence="1" type="ORF">H8K52_20305</name>
</gene>
<dbReference type="RefSeq" id="WP_186924738.1">
    <property type="nucleotide sequence ID" value="NZ_JACOFW010000049.1"/>
</dbReference>
<keyword evidence="2" id="KW-1185">Reference proteome</keyword>
<dbReference type="Proteomes" id="UP000648257">
    <property type="component" value="Unassembled WGS sequence"/>
</dbReference>
<protein>
    <submittedName>
        <fullName evidence="1">Uncharacterized protein</fullName>
    </submittedName>
</protein>
<organism evidence="1 2">
    <name type="scientific">Undibacterium seohonense</name>
    <dbReference type="NCBI Taxonomy" id="1344950"/>
    <lineage>
        <taxon>Bacteria</taxon>
        <taxon>Pseudomonadati</taxon>
        <taxon>Pseudomonadota</taxon>
        <taxon>Betaproteobacteria</taxon>
        <taxon>Burkholderiales</taxon>
        <taxon>Oxalobacteraceae</taxon>
        <taxon>Undibacterium</taxon>
    </lineage>
</organism>
<accession>A0ABR6XAB8</accession>